<name>A0ABT5DG68_9BACT</name>
<gene>
    <name evidence="1" type="ORF">POL68_26640</name>
</gene>
<dbReference type="Proteomes" id="UP001221838">
    <property type="component" value="Unassembled WGS sequence"/>
</dbReference>
<accession>A0ABT5DG68</accession>
<dbReference type="RefSeq" id="WP_272142136.1">
    <property type="nucleotide sequence ID" value="NZ_JAQNDM010000002.1"/>
</dbReference>
<comment type="caution">
    <text evidence="1">The sequence shown here is derived from an EMBL/GenBank/DDBJ whole genome shotgun (WGS) entry which is preliminary data.</text>
</comment>
<reference evidence="1 2" key="1">
    <citation type="submission" date="2022-11" db="EMBL/GenBank/DDBJ databases">
        <title>Minimal conservation of predation-associated metabolite biosynthetic gene clusters underscores biosynthetic potential of Myxococcota including descriptions for ten novel species: Archangium lansinium sp. nov., Myxococcus landrumus sp. nov., Nannocystis bai.</title>
        <authorList>
            <person name="Ahearne A."/>
            <person name="Stevens C."/>
            <person name="Dowd S."/>
        </authorList>
    </citation>
    <scope>NUCLEOTIDE SEQUENCE [LARGE SCALE GENOMIC DNA]</scope>
    <source>
        <strain evidence="1 2">NCWAL01</strain>
    </source>
</reference>
<proteinExistence type="predicted"/>
<evidence type="ECO:0000313" key="1">
    <source>
        <dbReference type="EMBL" id="MDC0712074.1"/>
    </source>
</evidence>
<evidence type="ECO:0000313" key="2">
    <source>
        <dbReference type="Proteomes" id="UP001221838"/>
    </source>
</evidence>
<organism evidence="1 2">
    <name type="scientific">Stigmatella ashevillensis</name>
    <dbReference type="NCBI Taxonomy" id="2995309"/>
    <lineage>
        <taxon>Bacteria</taxon>
        <taxon>Pseudomonadati</taxon>
        <taxon>Myxococcota</taxon>
        <taxon>Myxococcia</taxon>
        <taxon>Myxococcales</taxon>
        <taxon>Cystobacterineae</taxon>
        <taxon>Archangiaceae</taxon>
        <taxon>Stigmatella</taxon>
    </lineage>
</organism>
<sequence length="339" mass="37499">MRKPEHNETIETRTAPSSIRPITTHWFNQPWQIRPEVLLYSAPTPLFQNLMLWSPLQTLRLKAAIKASESRRADERLQGWIYQNLTQYAGLVGTSHAYGLVLSLIQSNYNQIAQTSSTGRAISSHSMSMMETFRKASSSVLPSFSLALSNASMTRVPSALPSSASVLDRVQHHFASVSGYTAAHNDAYRDIQIDRHFTPAWLTELVLIPKILSGALLPSTRFAPVNALYGAANAGYGMFTGHMALTFNPAQDYSHSDFAKRTALYAGVFAMVARAVPKFAVYAVKAGPWQFRLTSVATSLLFGGTYEFYCGVSAGTGYFKKPLKHITFIEEDDGKDKRS</sequence>
<protein>
    <submittedName>
        <fullName evidence="1">Uncharacterized protein</fullName>
    </submittedName>
</protein>
<keyword evidence="2" id="KW-1185">Reference proteome</keyword>
<dbReference type="EMBL" id="JAQNDM010000002">
    <property type="protein sequence ID" value="MDC0712074.1"/>
    <property type="molecule type" value="Genomic_DNA"/>
</dbReference>